<dbReference type="Proteomes" id="UP001140513">
    <property type="component" value="Unassembled WGS sequence"/>
</dbReference>
<dbReference type="GO" id="GO:0043386">
    <property type="term" value="P:mycotoxin biosynthetic process"/>
    <property type="evidence" value="ECO:0007669"/>
    <property type="project" value="InterPro"/>
</dbReference>
<feature type="transmembrane region" description="Helical" evidence="4">
    <location>
        <begin position="49"/>
        <end position="74"/>
    </location>
</feature>
<sequence length="297" mass="34508">MAFSEKDATPAYSPIQDDQSSDSARESDELLHNGYPTARPHRASRRRQAFIVIGGLVALLAYSILLTTATSMWWKKQQIHGANVIDTPIRGYVEYEPTYFKMTETSKDYGLVGQPSEELDKNWSKIMQYFYAEIPKEYMQKLGREQEGIRLPNGNYLANYAFIHQLHCLKRLYQSYFPDYYWPDMTEEETELQHEHSLHCLQMLVEQVMCKADETPLTMYWFNESILPGGNRTIAHECVNWDRLLEGMEINKVDPFTPGLLVHPKFGPVLPNGRQTHLDNRIGYVKHATPLDRTQWP</sequence>
<dbReference type="EMBL" id="JAPEUX010000001">
    <property type="protein sequence ID" value="KAJ4360149.1"/>
    <property type="molecule type" value="Genomic_DNA"/>
</dbReference>
<protein>
    <recommendedName>
        <fullName evidence="7">Tat pathway signal sequence</fullName>
    </recommendedName>
</protein>
<organism evidence="5 6">
    <name type="scientific">Didymosphaeria variabile</name>
    <dbReference type="NCBI Taxonomy" id="1932322"/>
    <lineage>
        <taxon>Eukaryota</taxon>
        <taxon>Fungi</taxon>
        <taxon>Dikarya</taxon>
        <taxon>Ascomycota</taxon>
        <taxon>Pezizomycotina</taxon>
        <taxon>Dothideomycetes</taxon>
        <taxon>Pleosporomycetidae</taxon>
        <taxon>Pleosporales</taxon>
        <taxon>Massarineae</taxon>
        <taxon>Didymosphaeriaceae</taxon>
        <taxon>Didymosphaeria</taxon>
    </lineage>
</organism>
<evidence type="ECO:0008006" key="7">
    <source>
        <dbReference type="Google" id="ProtNLM"/>
    </source>
</evidence>
<evidence type="ECO:0000256" key="3">
    <source>
        <dbReference type="SAM" id="MobiDB-lite"/>
    </source>
</evidence>
<gene>
    <name evidence="5" type="ORF">N0V89_000709</name>
</gene>
<dbReference type="AlphaFoldDB" id="A0A9W8XXX6"/>
<evidence type="ECO:0000256" key="1">
    <source>
        <dbReference type="ARBA" id="ARBA00004685"/>
    </source>
</evidence>
<comment type="caution">
    <text evidence="5">The sequence shown here is derived from an EMBL/GenBank/DDBJ whole genome shotgun (WGS) entry which is preliminary data.</text>
</comment>
<keyword evidence="4" id="KW-1133">Transmembrane helix</keyword>
<dbReference type="PANTHER" id="PTHR33365">
    <property type="entry name" value="YALI0B05434P"/>
    <property type="match status" value="1"/>
</dbReference>
<keyword evidence="4" id="KW-0812">Transmembrane</keyword>
<evidence type="ECO:0000256" key="4">
    <source>
        <dbReference type="SAM" id="Phobius"/>
    </source>
</evidence>
<reference evidence="5" key="1">
    <citation type="submission" date="2022-10" db="EMBL/GenBank/DDBJ databases">
        <title>Tapping the CABI collections for fungal endophytes: first genome assemblies for Collariella, Neodidymelliopsis, Ascochyta clinopodiicola, Didymella pomorum, Didymosphaeria variabile, Neocosmospora piperis and Neocucurbitaria cava.</title>
        <authorList>
            <person name="Hill R."/>
        </authorList>
    </citation>
    <scope>NUCLEOTIDE SEQUENCE</scope>
    <source>
        <strain evidence="5">IMI 356815</strain>
    </source>
</reference>
<dbReference type="RefSeq" id="XP_056076351.1">
    <property type="nucleotide sequence ID" value="XM_056209529.1"/>
</dbReference>
<dbReference type="OrthoDB" id="3687641at2759"/>
<keyword evidence="4" id="KW-0472">Membrane</keyword>
<keyword evidence="6" id="KW-1185">Reference proteome</keyword>
<proteinExistence type="inferred from homology"/>
<dbReference type="InterPro" id="IPR021765">
    <property type="entry name" value="UstYa-like"/>
</dbReference>
<evidence type="ECO:0000256" key="2">
    <source>
        <dbReference type="ARBA" id="ARBA00035112"/>
    </source>
</evidence>
<dbReference type="GeneID" id="80904239"/>
<accession>A0A9W8XXX6</accession>
<dbReference type="Pfam" id="PF11807">
    <property type="entry name" value="UstYa"/>
    <property type="match status" value="1"/>
</dbReference>
<evidence type="ECO:0000313" key="6">
    <source>
        <dbReference type="Proteomes" id="UP001140513"/>
    </source>
</evidence>
<comment type="similarity">
    <text evidence="2">Belongs to the ustYa family.</text>
</comment>
<name>A0A9W8XXX6_9PLEO</name>
<feature type="region of interest" description="Disordered" evidence="3">
    <location>
        <begin position="1"/>
        <end position="40"/>
    </location>
</feature>
<evidence type="ECO:0000313" key="5">
    <source>
        <dbReference type="EMBL" id="KAJ4360149.1"/>
    </source>
</evidence>
<comment type="pathway">
    <text evidence="1">Mycotoxin biosynthesis.</text>
</comment>
<dbReference type="PANTHER" id="PTHR33365:SF4">
    <property type="entry name" value="CYCLOCHLOROTINE BIOSYNTHESIS PROTEIN O"/>
    <property type="match status" value="1"/>
</dbReference>